<accession>A0A9P6GBV5</accession>
<proteinExistence type="predicted"/>
<evidence type="ECO:0000313" key="2">
    <source>
        <dbReference type="Proteomes" id="UP000756921"/>
    </source>
</evidence>
<dbReference type="EMBL" id="WJXW01000010">
    <property type="protein sequence ID" value="KAF9732801.1"/>
    <property type="molecule type" value="Genomic_DNA"/>
</dbReference>
<gene>
    <name evidence="1" type="ORF">PMIN01_09659</name>
</gene>
<comment type="caution">
    <text evidence="1">The sequence shown here is derived from an EMBL/GenBank/DDBJ whole genome shotgun (WGS) entry which is preliminary data.</text>
</comment>
<protein>
    <recommendedName>
        <fullName evidence="3">Suppressor of anucleate metulae protein B</fullName>
    </recommendedName>
</protein>
<organism evidence="1 2">
    <name type="scientific">Paraphaeosphaeria minitans</name>
    <dbReference type="NCBI Taxonomy" id="565426"/>
    <lineage>
        <taxon>Eukaryota</taxon>
        <taxon>Fungi</taxon>
        <taxon>Dikarya</taxon>
        <taxon>Ascomycota</taxon>
        <taxon>Pezizomycotina</taxon>
        <taxon>Dothideomycetes</taxon>
        <taxon>Pleosporomycetidae</taxon>
        <taxon>Pleosporales</taxon>
        <taxon>Massarineae</taxon>
        <taxon>Didymosphaeriaceae</taxon>
        <taxon>Paraphaeosphaeria</taxon>
    </lineage>
</organism>
<evidence type="ECO:0008006" key="3">
    <source>
        <dbReference type="Google" id="ProtNLM"/>
    </source>
</evidence>
<dbReference type="OrthoDB" id="3664327at2759"/>
<sequence>MAYCSPECQQNDMPMHKILCASFKDFQERPGDHFFRGIYFPEQGGDPHFVWLEGEGMPFHQRLTGNTTNQLLGDGYWHSFDFDRDQRFARPFAHQLSIYHRANFLIDGSHVNACVASLIGYQLARGWRGLFLATARKYKNCEEDYGVVEMVDKGPDGKYDDIPLVLMDVDTTSLAPVLAHLKLIARAREIYNTHGMAAEMLYNAKVHEGHGVDVDVDVDWESI</sequence>
<reference evidence="1" key="1">
    <citation type="journal article" date="2020" name="Mol. Plant Microbe Interact.">
        <title>Genome Sequence of the Biocontrol Agent Coniothyrium minitans strain Conio (IMI 134523).</title>
        <authorList>
            <person name="Patel D."/>
            <person name="Shittu T.A."/>
            <person name="Baroncelli R."/>
            <person name="Muthumeenakshi S."/>
            <person name="Osborne T.H."/>
            <person name="Janganan T.K."/>
            <person name="Sreenivasaprasad S."/>
        </authorList>
    </citation>
    <scope>NUCLEOTIDE SEQUENCE</scope>
    <source>
        <strain evidence="1">Conio</strain>
    </source>
</reference>
<evidence type="ECO:0000313" key="1">
    <source>
        <dbReference type="EMBL" id="KAF9732801.1"/>
    </source>
</evidence>
<name>A0A9P6GBV5_9PLEO</name>
<keyword evidence="2" id="KW-1185">Reference proteome</keyword>
<dbReference type="SUPFAM" id="SSF144232">
    <property type="entry name" value="HIT/MYND zinc finger-like"/>
    <property type="match status" value="1"/>
</dbReference>
<dbReference type="Proteomes" id="UP000756921">
    <property type="component" value="Unassembled WGS sequence"/>
</dbReference>
<dbReference type="AlphaFoldDB" id="A0A9P6GBV5"/>